<feature type="compositionally biased region" description="Basic residues" evidence="4">
    <location>
        <begin position="848"/>
        <end position="859"/>
    </location>
</feature>
<name>A0ABQ5K5U7_9EUKA</name>
<dbReference type="PANTHER" id="PTHR14150:SF12">
    <property type="entry name" value="U3 SMALL NUCLEOLAR RNA-ASSOCIATED PROTEIN 14 HOMOLOG A"/>
    <property type="match status" value="1"/>
</dbReference>
<dbReference type="PANTHER" id="PTHR14150">
    <property type="entry name" value="U3 SMALL NUCLEOLAR RNA-ASSOCIATED PROTEIN 14"/>
    <property type="match status" value="1"/>
</dbReference>
<feature type="compositionally biased region" description="Basic and acidic residues" evidence="4">
    <location>
        <begin position="479"/>
        <end position="517"/>
    </location>
</feature>
<feature type="compositionally biased region" description="Acidic residues" evidence="4">
    <location>
        <begin position="352"/>
        <end position="361"/>
    </location>
</feature>
<keyword evidence="2" id="KW-0597">Phosphoprotein</keyword>
<evidence type="ECO:0000313" key="5">
    <source>
        <dbReference type="EMBL" id="GKT26377.1"/>
    </source>
</evidence>
<accession>A0ABQ5K5U7</accession>
<feature type="compositionally biased region" description="Polar residues" evidence="4">
    <location>
        <begin position="552"/>
        <end position="568"/>
    </location>
</feature>
<keyword evidence="6" id="KW-1185">Reference proteome</keyword>
<feature type="region of interest" description="Disordered" evidence="4">
    <location>
        <begin position="308"/>
        <end position="361"/>
    </location>
</feature>
<evidence type="ECO:0000256" key="2">
    <source>
        <dbReference type="ARBA" id="ARBA00022553"/>
    </source>
</evidence>
<gene>
    <name evidence="5" type="ORF">ADUPG1_013339</name>
</gene>
<feature type="compositionally biased region" description="Basic and acidic residues" evidence="4">
    <location>
        <begin position="417"/>
        <end position="434"/>
    </location>
</feature>
<keyword evidence="3" id="KW-0539">Nucleus</keyword>
<proteinExistence type="predicted"/>
<feature type="region of interest" description="Disordered" evidence="4">
    <location>
        <begin position="816"/>
        <end position="859"/>
    </location>
</feature>
<evidence type="ECO:0000256" key="1">
    <source>
        <dbReference type="ARBA" id="ARBA00004604"/>
    </source>
</evidence>
<sequence length="859" mass="97621">MDKKVSDQIQAVLQTTAVSDAASLHQKDELARMGTKEIVSESIAPFSTIIAGQKRISSKPKAPKSNILLNLQRRVMQDIKKQKKKTKQPSALGSDDNQLLDDLETRIMKSIYEQQGILTPSQRKKSSKDTIDISKGKNAHIHRSKQSKAEMRAQAEEQAKLRARLWYEEVKYKRWAKIKSRSFKKIHNKGSSLNSDSFGAKALMMANSLGKMHSKERRALRRVASAEKKLVSLQSGLKHKYGTSSISGMMSLIATDPSISKEGSESNVEASLEVQALKDAENKLRRVKSMLGAFRISRKEFKLGLEGSKSVDTEEDEDSLGSEEEDSVEREDRLARVKGLDSSIEDSREKDDFDEDEALDDNDVLISKLKEQIDEELPTDGIFGLKFMRDPLERRKKEAATLLTLLEEGLGDNSGDNAKEEEGERGERGEKGVEEEYEYEYSEEEKKEKKGKKEKKEKGKDKKGKKESIASVVDILLMQKREEDKRQKEKKEEERKRRDEQMRKKAEKRKKIESERERKKKKAAEKLKKKIEKEKEMAKNRITTTSDEKNNDISISGTEKVNGDSTTTPKKDQKRVTFADTTQSNDETKNKEEEEEREEGEEGEEGEEEEDRQVLIDGSSSSYFSREFNPLHRNLVAMGEDERVDEFTAMKDAEVSAEIKRAEEKAGVSEGVLPGWGAWAGDGLSKHEKRVQKSFAEKIRAEARQRASKIRQKRKDSKSENIIFSASSSAILPTSYMSTVSDGKYDAIGHQMHSHQMKTPIGLQYQDYSRYNRLNVDEILVDAGAVIAPISKGKDQLDMARKVLKEREEEKIKKIKRANQKKKNAKDGNGKGMAAGAQMKYFTSKLQRDKRKQKRKGIK</sequence>
<feature type="compositionally biased region" description="Acidic residues" evidence="4">
    <location>
        <begin position="313"/>
        <end position="329"/>
    </location>
</feature>
<evidence type="ECO:0000313" key="6">
    <source>
        <dbReference type="Proteomes" id="UP001057375"/>
    </source>
</evidence>
<dbReference type="Proteomes" id="UP001057375">
    <property type="component" value="Unassembled WGS sequence"/>
</dbReference>
<feature type="compositionally biased region" description="Acidic residues" evidence="4">
    <location>
        <begin position="593"/>
        <end position="611"/>
    </location>
</feature>
<dbReference type="EMBL" id="BQXS01012650">
    <property type="protein sequence ID" value="GKT26377.1"/>
    <property type="molecule type" value="Genomic_DNA"/>
</dbReference>
<dbReference type="Pfam" id="PF04615">
    <property type="entry name" value="Utp14"/>
    <property type="match status" value="1"/>
</dbReference>
<feature type="compositionally biased region" description="Basic residues" evidence="4">
    <location>
        <begin position="518"/>
        <end position="530"/>
    </location>
</feature>
<evidence type="ECO:0000256" key="3">
    <source>
        <dbReference type="ARBA" id="ARBA00023242"/>
    </source>
</evidence>
<feature type="compositionally biased region" description="Basic residues" evidence="4">
    <location>
        <begin position="137"/>
        <end position="146"/>
    </location>
</feature>
<dbReference type="InterPro" id="IPR006709">
    <property type="entry name" value="SSU_processome_Utp14"/>
</dbReference>
<feature type="region of interest" description="Disordered" evidence="4">
    <location>
        <begin position="114"/>
        <end position="149"/>
    </location>
</feature>
<feature type="compositionally biased region" description="Basic and acidic residues" evidence="4">
    <location>
        <begin position="330"/>
        <end position="351"/>
    </location>
</feature>
<reference evidence="5" key="1">
    <citation type="submission" date="2022-03" db="EMBL/GenBank/DDBJ databases">
        <title>Draft genome sequence of Aduncisulcus paluster, a free-living microaerophilic Fornicata.</title>
        <authorList>
            <person name="Yuyama I."/>
            <person name="Kume K."/>
            <person name="Tamura T."/>
            <person name="Inagaki Y."/>
            <person name="Hashimoto T."/>
        </authorList>
    </citation>
    <scope>NUCLEOTIDE SEQUENCE</scope>
    <source>
        <strain evidence="5">NY0171</strain>
    </source>
</reference>
<feature type="compositionally biased region" description="Basic and acidic residues" evidence="4">
    <location>
        <begin position="454"/>
        <end position="468"/>
    </location>
</feature>
<comment type="subcellular location">
    <subcellularLocation>
        <location evidence="1">Nucleus</location>
        <location evidence="1">Nucleolus</location>
    </subcellularLocation>
</comment>
<organism evidence="5 6">
    <name type="scientific">Aduncisulcus paluster</name>
    <dbReference type="NCBI Taxonomy" id="2918883"/>
    <lineage>
        <taxon>Eukaryota</taxon>
        <taxon>Metamonada</taxon>
        <taxon>Carpediemonas-like organisms</taxon>
        <taxon>Aduncisulcus</taxon>
    </lineage>
</organism>
<protein>
    <submittedName>
        <fullName evidence="5">Small-subunit processome, Utp14 like protein</fullName>
    </submittedName>
</protein>
<feature type="region of interest" description="Disordered" evidence="4">
    <location>
        <begin position="405"/>
        <end position="626"/>
    </location>
</feature>
<comment type="caution">
    <text evidence="5">The sequence shown here is derived from an EMBL/GenBank/DDBJ whole genome shotgun (WGS) entry which is preliminary data.</text>
</comment>
<evidence type="ECO:0000256" key="4">
    <source>
        <dbReference type="SAM" id="MobiDB-lite"/>
    </source>
</evidence>